<comment type="caution">
    <text evidence="1">The sequence shown here is derived from an EMBL/GenBank/DDBJ whole genome shotgun (WGS) entry which is preliminary data.</text>
</comment>
<dbReference type="AlphaFoldDB" id="A0A4U5MH91"/>
<proteinExistence type="predicted"/>
<accession>A0A4U5MH91</accession>
<dbReference type="Proteomes" id="UP000298663">
    <property type="component" value="Unassembled WGS sequence"/>
</dbReference>
<organism evidence="1 2">
    <name type="scientific">Steinernema carpocapsae</name>
    <name type="common">Entomopathogenic nematode</name>
    <dbReference type="NCBI Taxonomy" id="34508"/>
    <lineage>
        <taxon>Eukaryota</taxon>
        <taxon>Metazoa</taxon>
        <taxon>Ecdysozoa</taxon>
        <taxon>Nematoda</taxon>
        <taxon>Chromadorea</taxon>
        <taxon>Rhabditida</taxon>
        <taxon>Tylenchina</taxon>
        <taxon>Panagrolaimomorpha</taxon>
        <taxon>Strongyloidoidea</taxon>
        <taxon>Steinernematidae</taxon>
        <taxon>Steinernema</taxon>
    </lineage>
</organism>
<name>A0A4U5MH91_STECR</name>
<evidence type="ECO:0000313" key="2">
    <source>
        <dbReference type="Proteomes" id="UP000298663"/>
    </source>
</evidence>
<protein>
    <submittedName>
        <fullName evidence="1">Uncharacterized protein</fullName>
    </submittedName>
</protein>
<reference evidence="1 2" key="2">
    <citation type="journal article" date="2019" name="G3 (Bethesda)">
        <title>Hybrid Assembly of the Genome of the Entomopathogenic Nematode Steinernema carpocapsae Identifies the X-Chromosome.</title>
        <authorList>
            <person name="Serra L."/>
            <person name="Macchietto M."/>
            <person name="Macias-Munoz A."/>
            <person name="McGill C.J."/>
            <person name="Rodriguez I.M."/>
            <person name="Rodriguez B."/>
            <person name="Murad R."/>
            <person name="Mortazavi A."/>
        </authorList>
    </citation>
    <scope>NUCLEOTIDE SEQUENCE [LARGE SCALE GENOMIC DNA]</scope>
    <source>
        <strain evidence="1 2">ALL</strain>
    </source>
</reference>
<dbReference type="EMBL" id="AZBU02000008">
    <property type="protein sequence ID" value="TKR68542.1"/>
    <property type="molecule type" value="Genomic_DNA"/>
</dbReference>
<keyword evidence="2" id="KW-1185">Reference proteome</keyword>
<evidence type="ECO:0000313" key="1">
    <source>
        <dbReference type="EMBL" id="TKR68542.1"/>
    </source>
</evidence>
<reference evidence="1 2" key="1">
    <citation type="journal article" date="2015" name="Genome Biol.">
        <title>Comparative genomics of Steinernema reveals deeply conserved gene regulatory networks.</title>
        <authorList>
            <person name="Dillman A.R."/>
            <person name="Macchietto M."/>
            <person name="Porter C.F."/>
            <person name="Rogers A."/>
            <person name="Williams B."/>
            <person name="Antoshechkin I."/>
            <person name="Lee M.M."/>
            <person name="Goodwin Z."/>
            <person name="Lu X."/>
            <person name="Lewis E.E."/>
            <person name="Goodrich-Blair H."/>
            <person name="Stock S.P."/>
            <person name="Adams B.J."/>
            <person name="Sternberg P.W."/>
            <person name="Mortazavi A."/>
        </authorList>
    </citation>
    <scope>NUCLEOTIDE SEQUENCE [LARGE SCALE GENOMIC DNA]</scope>
    <source>
        <strain evidence="1 2">ALL</strain>
    </source>
</reference>
<gene>
    <name evidence="1" type="ORF">L596_024507</name>
</gene>
<sequence>MQNETTGAGDYSSRIRGCGASRGFLSSALTNQVTSVPFRFSPHLLSDISHHCIHVLVKSDHLFSVISGLPG</sequence>